<evidence type="ECO:0000313" key="2">
    <source>
        <dbReference type="EMBL" id="KAG5510104.1"/>
    </source>
</evidence>
<dbReference type="GeneID" id="94293021"/>
<feature type="compositionally biased region" description="Basic and acidic residues" evidence="1">
    <location>
        <begin position="1"/>
        <end position="14"/>
    </location>
</feature>
<dbReference type="OrthoDB" id="263975at2759"/>
<feature type="region of interest" description="Disordered" evidence="1">
    <location>
        <begin position="110"/>
        <end position="136"/>
    </location>
</feature>
<dbReference type="AlphaFoldDB" id="A0A836IDF2"/>
<feature type="region of interest" description="Disordered" evidence="1">
    <location>
        <begin position="1"/>
        <end position="35"/>
    </location>
</feature>
<keyword evidence="3" id="KW-1185">Reference proteome</keyword>
<dbReference type="Proteomes" id="UP000674318">
    <property type="component" value="Unassembled WGS sequence"/>
</dbReference>
<accession>A0A836IDF2</accession>
<protein>
    <submittedName>
        <fullName evidence="2">Uncharacterized protein</fullName>
    </submittedName>
</protein>
<sequence>MRRSCDYTPRDAQRGSHSAHTQLRHGNATDSSRVTTPAASLNGWVSSRLLDSTVHILTVQPADPLRVLSVRFYSEALLIAAYPTTAAPTGGKELGAEAEQEASRVVRAMPPSGTAKGTALNGGPAKQKPSLSTDGRGAAVFPVEHLIEQKWVRRYLQPYGLRAVARCACVCPPLRPPPAAPSPFAVSMSPVGSADDLDTANAGTACATSRPLHSQWMDMLVLLHRQSRMSIDELTAEATHRDAQSISAAAILPVDCRAAEEIPTSIVLLCVMVVIEEHLRCSECGEGENGASRPRQLRRRLQTSVKLLGLQLLAAFMDLQHKAENTQRSSDAGASDRWQEEEDVEQHNHNDTNTPAGDAHSCLITRYVYLLSAQELDQLHHWLHCRLEEFITLTPTPLTAARTAVDDGNGDGGGSGEVINPNVRSPLEYLQSRTTAYLTQVLGCPADDMAAPASVQNVMSVDTFVAFMDRLSAVLVAHQHTAVAMSIALSARLPPKSTASAGESRLPPSWVTKLLSRFADALVQPLKILQGAAIPDPTPSTLPLAWRVYANQLLELLSPFQRDLLERYPREPQEENPHPGTFDEGVLGKLQRRLLSWTEEAEHRYGEPQKTNTADSPSSGLSIAEVVSALVSHVFEAYTITLYPN</sequence>
<evidence type="ECO:0000313" key="3">
    <source>
        <dbReference type="Proteomes" id="UP000674318"/>
    </source>
</evidence>
<dbReference type="RefSeq" id="XP_067758953.1">
    <property type="nucleotide sequence ID" value="XM_067902944.1"/>
</dbReference>
<reference evidence="2 3" key="1">
    <citation type="submission" date="2021-02" db="EMBL/GenBank/DDBJ databases">
        <title>Porcisia hertigi Genome sequencing and assembly.</title>
        <authorList>
            <person name="Almutairi H."/>
            <person name="Gatherer D."/>
        </authorList>
    </citation>
    <scope>NUCLEOTIDE SEQUENCE [LARGE SCALE GENOMIC DNA]</scope>
    <source>
        <strain evidence="2 3">C119</strain>
    </source>
</reference>
<comment type="caution">
    <text evidence="2">The sequence shown here is derived from an EMBL/GenBank/DDBJ whole genome shotgun (WGS) entry which is preliminary data.</text>
</comment>
<evidence type="ECO:0000256" key="1">
    <source>
        <dbReference type="SAM" id="MobiDB-lite"/>
    </source>
</evidence>
<gene>
    <name evidence="2" type="ORF">JKF63_06999</name>
</gene>
<feature type="region of interest" description="Disordered" evidence="1">
    <location>
        <begin position="324"/>
        <end position="355"/>
    </location>
</feature>
<organism evidence="2 3">
    <name type="scientific">Porcisia hertigi</name>
    <dbReference type="NCBI Taxonomy" id="2761500"/>
    <lineage>
        <taxon>Eukaryota</taxon>
        <taxon>Discoba</taxon>
        <taxon>Euglenozoa</taxon>
        <taxon>Kinetoplastea</taxon>
        <taxon>Metakinetoplastina</taxon>
        <taxon>Trypanosomatida</taxon>
        <taxon>Trypanosomatidae</taxon>
        <taxon>Leishmaniinae</taxon>
        <taxon>Porcisia</taxon>
    </lineage>
</organism>
<dbReference type="KEGG" id="phet:94293021"/>
<proteinExistence type="predicted"/>
<name>A0A836IDF2_9TRYP</name>
<dbReference type="EMBL" id="JAFJZO010000011">
    <property type="protein sequence ID" value="KAG5510104.1"/>
    <property type="molecule type" value="Genomic_DNA"/>
</dbReference>